<dbReference type="InterPro" id="IPR002500">
    <property type="entry name" value="PAPS_reduct_dom"/>
</dbReference>
<dbReference type="PANTHER" id="PTHR30083">
    <property type="entry name" value="TRANSCRIPTIONAL REGULATOR-RELATED"/>
    <property type="match status" value="1"/>
</dbReference>
<dbReference type="SUPFAM" id="SSF52402">
    <property type="entry name" value="Adenine nucleotide alpha hydrolases-like"/>
    <property type="match status" value="1"/>
</dbReference>
<protein>
    <recommendedName>
        <fullName evidence="1">Phosphoadenosine phosphosulphate reductase domain-containing protein</fullName>
    </recommendedName>
</protein>
<gene>
    <name evidence="2" type="ORF">VRLFYP33_00430</name>
</gene>
<dbReference type="InterPro" id="IPR021845">
    <property type="entry name" value="DUF3440"/>
</dbReference>
<dbReference type="Pfam" id="PF11922">
    <property type="entry name" value="DUF3440"/>
    <property type="match status" value="1"/>
</dbReference>
<sequence length="383" mass="44736">MKRYSNINVYDAAKKRIEYIFDEFETIAVSFSGGKDSGVVLNMAVDEARKSGKRFTAIFIDLEAFYKVTIEYVEKMFSNNRDVLDPLWICLPMESPNALSYFSPTWTWWEEGKEDIWVREMPKNEWVINLSNHKFEFYKPGMSFEKFTPLLNEWLAKTGSAAILLGLRAEESLNRYRAINDNKSTYKGLQWSTQINKAYSFSPIYDWTVEDIWTYNGKFRKEYNKLYDLFYQAGASIHKMRVDEPFGNEAKAGLNLFRVIEPNTWAKVANRVSGANFGNIYSGNKIMSTKYTLPEGHSWESFTKFLLETLPEDLANHYKRKFIKFKKVIDASPNIDTEDDVLTWRRMALCIIKNDYTCKGLSFSVTKDMSERGKYLVEKYRGL</sequence>
<reference evidence="2" key="1">
    <citation type="submission" date="2019-11" db="EMBL/GenBank/DDBJ databases">
        <authorList>
            <person name="Feng L."/>
        </authorList>
    </citation>
    <scope>NUCLEOTIDE SEQUENCE</scope>
    <source>
        <strain evidence="2">VrattiLFYP33</strain>
    </source>
</reference>
<dbReference type="EMBL" id="CACRUX010000012">
    <property type="protein sequence ID" value="VYT74752.1"/>
    <property type="molecule type" value="Genomic_DNA"/>
</dbReference>
<organism evidence="2">
    <name type="scientific">Veillonella ratti</name>
    <dbReference type="NCBI Taxonomy" id="103892"/>
    <lineage>
        <taxon>Bacteria</taxon>
        <taxon>Bacillati</taxon>
        <taxon>Bacillota</taxon>
        <taxon>Negativicutes</taxon>
        <taxon>Veillonellales</taxon>
        <taxon>Veillonellaceae</taxon>
        <taxon>Veillonella</taxon>
    </lineage>
</organism>
<dbReference type="AlphaFoldDB" id="A0A6N2ZCG3"/>
<dbReference type="CDD" id="cd23947">
    <property type="entry name" value="PAPS_reductase-like_YbdN"/>
    <property type="match status" value="1"/>
</dbReference>
<dbReference type="Gene3D" id="3.40.50.620">
    <property type="entry name" value="HUPs"/>
    <property type="match status" value="1"/>
</dbReference>
<dbReference type="GO" id="GO:0071453">
    <property type="term" value="P:cellular response to oxygen levels"/>
    <property type="evidence" value="ECO:0007669"/>
    <property type="project" value="TreeGrafter"/>
</dbReference>
<evidence type="ECO:0000259" key="1">
    <source>
        <dbReference type="Pfam" id="PF01507"/>
    </source>
</evidence>
<dbReference type="InterPro" id="IPR014729">
    <property type="entry name" value="Rossmann-like_a/b/a_fold"/>
</dbReference>
<name>A0A6N2ZCG3_9FIRM</name>
<feature type="domain" description="Phosphoadenosine phosphosulphate reductase" evidence="1">
    <location>
        <begin position="27"/>
        <end position="231"/>
    </location>
</feature>
<proteinExistence type="predicted"/>
<dbReference type="GO" id="GO:0003824">
    <property type="term" value="F:catalytic activity"/>
    <property type="evidence" value="ECO:0007669"/>
    <property type="project" value="InterPro"/>
</dbReference>
<evidence type="ECO:0000313" key="2">
    <source>
        <dbReference type="EMBL" id="VYT74752.1"/>
    </source>
</evidence>
<dbReference type="RefSeq" id="WP_021841189.1">
    <property type="nucleotide sequence ID" value="NZ_CACRUX010000012.1"/>
</dbReference>
<accession>A0A6N2ZCG3</accession>
<dbReference type="PANTHER" id="PTHR30083:SF0">
    <property type="entry name" value="3'-PHOSPHOADENOSINE 5'-PHOSPHOSULFATE SULFOTRANSFERASE (PAPS REDUCTASE)_FAD SYNTHETASE"/>
    <property type="match status" value="1"/>
</dbReference>
<dbReference type="Pfam" id="PF01507">
    <property type="entry name" value="PAPS_reduct"/>
    <property type="match status" value="1"/>
</dbReference>